<protein>
    <submittedName>
        <fullName evidence="3">Sensor histidine kinase</fullName>
    </submittedName>
</protein>
<comment type="caution">
    <text evidence="3">The sequence shown here is derived from an EMBL/GenBank/DDBJ whole genome shotgun (WGS) entry which is preliminary data.</text>
</comment>
<dbReference type="RefSeq" id="WP_265725743.1">
    <property type="nucleotide sequence ID" value="NZ_JAOSLC020000003.1"/>
</dbReference>
<keyword evidence="3" id="KW-0418">Kinase</keyword>
<dbReference type="Pfam" id="PF02518">
    <property type="entry name" value="HATPase_c"/>
    <property type="match status" value="1"/>
</dbReference>
<keyword evidence="3" id="KW-0808">Transferase</keyword>
<dbReference type="Pfam" id="PF07568">
    <property type="entry name" value="HisKA_2"/>
    <property type="match status" value="1"/>
</dbReference>
<feature type="transmembrane region" description="Helical" evidence="1">
    <location>
        <begin position="225"/>
        <end position="246"/>
    </location>
</feature>
<evidence type="ECO:0000313" key="3">
    <source>
        <dbReference type="EMBL" id="MDD7915177.1"/>
    </source>
</evidence>
<dbReference type="PROSITE" id="PS50109">
    <property type="entry name" value="HIS_KIN"/>
    <property type="match status" value="1"/>
</dbReference>
<dbReference type="GO" id="GO:0016301">
    <property type="term" value="F:kinase activity"/>
    <property type="evidence" value="ECO:0007669"/>
    <property type="project" value="UniProtKB-KW"/>
</dbReference>
<evidence type="ECO:0000259" key="2">
    <source>
        <dbReference type="PROSITE" id="PS50109"/>
    </source>
</evidence>
<dbReference type="Gene3D" id="3.30.565.10">
    <property type="entry name" value="Histidine kinase-like ATPase, C-terminal domain"/>
    <property type="match status" value="1"/>
</dbReference>
<dbReference type="InterPro" id="IPR005467">
    <property type="entry name" value="His_kinase_dom"/>
</dbReference>
<dbReference type="PANTHER" id="PTHR43065:SF23">
    <property type="entry name" value="SENSOR HISTIDINE KINASE PDTAS"/>
    <property type="match status" value="1"/>
</dbReference>
<proteinExistence type="predicted"/>
<keyword evidence="1" id="KW-1133">Transmembrane helix</keyword>
<dbReference type="InterPro" id="IPR011495">
    <property type="entry name" value="Sig_transdc_His_kin_sub2_dim/P"/>
</dbReference>
<dbReference type="EMBL" id="JAOSLC020000003">
    <property type="protein sequence ID" value="MDD7915177.1"/>
    <property type="molecule type" value="Genomic_DNA"/>
</dbReference>
<dbReference type="Gene3D" id="3.30.450.20">
    <property type="entry name" value="PAS domain"/>
    <property type="match status" value="1"/>
</dbReference>
<feature type="domain" description="Histidine kinase" evidence="2">
    <location>
        <begin position="276"/>
        <end position="468"/>
    </location>
</feature>
<keyword evidence="1" id="KW-0812">Transmembrane</keyword>
<dbReference type="InterPro" id="IPR003594">
    <property type="entry name" value="HATPase_dom"/>
</dbReference>
<dbReference type="InterPro" id="IPR036890">
    <property type="entry name" value="HATPase_C_sf"/>
</dbReference>
<dbReference type="SUPFAM" id="SSF55874">
    <property type="entry name" value="ATPase domain of HSP90 chaperone/DNA topoisomerase II/histidine kinase"/>
    <property type="match status" value="1"/>
</dbReference>
<keyword evidence="1" id="KW-0472">Membrane</keyword>
<dbReference type="Proteomes" id="UP001151478">
    <property type="component" value="Unassembled WGS sequence"/>
</dbReference>
<dbReference type="PANTHER" id="PTHR43065">
    <property type="entry name" value="SENSOR HISTIDINE KINASE"/>
    <property type="match status" value="1"/>
</dbReference>
<keyword evidence="4" id="KW-1185">Reference proteome</keyword>
<accession>A0ABT5SAN5</accession>
<reference evidence="3" key="1">
    <citation type="submission" date="2023-02" db="EMBL/GenBank/DDBJ databases">
        <title>Polaribacter ponticola sp. nov., isolated from seawater.</title>
        <authorList>
            <person name="Baek J.H."/>
            <person name="Kim J.M."/>
            <person name="Choi D.G."/>
            <person name="Jeon C.O."/>
        </authorList>
    </citation>
    <scope>NUCLEOTIDE SEQUENCE</scope>
    <source>
        <strain evidence="3">MSW5</strain>
    </source>
</reference>
<evidence type="ECO:0000313" key="4">
    <source>
        <dbReference type="Proteomes" id="UP001151478"/>
    </source>
</evidence>
<sequence>MRQIQENVEEGKSLCLKGIDVAKKINDLELQSIFLYHLSDFLILERKLQEYIDVSEESLALSNKLNEKSSYHYNNIIHLIDAYIFKGGYEKRVKNLLKELYENENTKIFSYHLFAKFISKLKKDSPSKKEILNKFKVKNTLELVTKFKLLGKDLIPNEYFRLLDESANALHAQGYFKEAMSYKTEGVFLTRSIYSKDLSETLSNYKTAQALKVKEKEIAFQNEKITLYGLISLLSIVFLLISLLVLRKIRKQSKELTEKNILINKSLKEKELLVGEMHHRVKNNFQIVSSLLELQSKNIEDEKALELAEEGKNRVKSMALIHQKLYQNKSGLVDFDEYIKLLVKELSSLYKSDNKIKTEIISNNMEFDVDTAIPLGLIINEIITNSYKYAFHENKESLLSISINKQDNDNFKLVIQDNGPGISSDFDIKKAKSLGLRLINRLVKQLHGTLSLSNENGARFEILFKDLHARQLID</sequence>
<dbReference type="SMART" id="SM00387">
    <property type="entry name" value="HATPase_c"/>
    <property type="match status" value="1"/>
</dbReference>
<name>A0ABT5SAN5_9FLAO</name>
<organism evidence="3 4">
    <name type="scientific">Polaribacter ponticola</name>
    <dbReference type="NCBI Taxonomy" id="2978475"/>
    <lineage>
        <taxon>Bacteria</taxon>
        <taxon>Pseudomonadati</taxon>
        <taxon>Bacteroidota</taxon>
        <taxon>Flavobacteriia</taxon>
        <taxon>Flavobacteriales</taxon>
        <taxon>Flavobacteriaceae</taxon>
    </lineage>
</organism>
<evidence type="ECO:0000256" key="1">
    <source>
        <dbReference type="SAM" id="Phobius"/>
    </source>
</evidence>
<gene>
    <name evidence="3" type="ORF">N5A56_012480</name>
</gene>